<dbReference type="GO" id="GO:0005576">
    <property type="term" value="C:extracellular region"/>
    <property type="evidence" value="ECO:0007669"/>
    <property type="project" value="UniProtKB-SubCell"/>
</dbReference>
<reference evidence="7" key="1">
    <citation type="submission" date="2020-06" db="EMBL/GenBank/DDBJ databases">
        <authorList>
            <person name="Li T."/>
            <person name="Hu X."/>
            <person name="Zhang T."/>
            <person name="Song X."/>
            <person name="Zhang H."/>
            <person name="Dai N."/>
            <person name="Sheng W."/>
            <person name="Hou X."/>
            <person name="Wei L."/>
        </authorList>
    </citation>
    <scope>NUCLEOTIDE SEQUENCE</scope>
    <source>
        <strain evidence="7">KEN8</strain>
        <tissue evidence="7">Leaf</tissue>
    </source>
</reference>
<evidence type="ECO:0000256" key="5">
    <source>
        <dbReference type="SAM" id="MobiDB-lite"/>
    </source>
</evidence>
<dbReference type="SUPFAM" id="SSF50630">
    <property type="entry name" value="Acid proteases"/>
    <property type="match status" value="1"/>
</dbReference>
<sequence>MEGDDNECTGQTLGNGRERAWANPCRPDERTGREMARGPADSRRPMPTCARGRPRAEACARPCRGPADASTRPCQGMPMCARARATHADACAANKIMGPMASSRCAILFFLAILISASNAQNGLILPIRKDAKTYQFYTTVELGSNRAAITPSSTSAPNIPGSNATITSPPPTRPSHVAHGHGVVVSEFFGVDTLYAKNQQPVPEYLFSCMESRFMEGLASGANGLVGLARTEISLHKQVANKFNLPDRFSVCLPSSGLGKLSIGGPSSSTLSTISKSLKATPLIVNPVSTAPSYAVGDPSDEYFIDVKSIRVGGETLSVKNSYFSIDKDGVGGTKISTIQNFTAVHNSIYKPLARAFTKAAADMKIRSVAAVEPFRACFSSDSISRTPAGPSVPTVDLVLPGNDIYWRISGANAVVEVNQRTTCLAFVDGGSNPRTSVVIGAHQLEDNFLEFDLVSSQLKFSSSLLVQNQSCSRL</sequence>
<dbReference type="AlphaFoldDB" id="A0AAW2R998"/>
<protein>
    <submittedName>
        <fullName evidence="7">Aspartic proteinase GIP2</fullName>
    </submittedName>
</protein>
<dbReference type="Gene3D" id="2.40.70.10">
    <property type="entry name" value="Acid Proteases"/>
    <property type="match status" value="2"/>
</dbReference>
<dbReference type="Pfam" id="PF14543">
    <property type="entry name" value="TAXi_N"/>
    <property type="match status" value="1"/>
</dbReference>
<dbReference type="InterPro" id="IPR021109">
    <property type="entry name" value="Peptidase_aspartic_dom_sf"/>
</dbReference>
<evidence type="ECO:0000256" key="3">
    <source>
        <dbReference type="ARBA" id="ARBA00022525"/>
    </source>
</evidence>
<dbReference type="PANTHER" id="PTHR47965:SF68">
    <property type="entry name" value="BASIC 7S GLOBULIN-LIKE"/>
    <property type="match status" value="1"/>
</dbReference>
<evidence type="ECO:0000313" key="7">
    <source>
        <dbReference type="EMBL" id="KAL0376569.1"/>
    </source>
</evidence>
<evidence type="ECO:0000256" key="1">
    <source>
        <dbReference type="ARBA" id="ARBA00004239"/>
    </source>
</evidence>
<dbReference type="InterPro" id="IPR001461">
    <property type="entry name" value="Aspartic_peptidase_A1"/>
</dbReference>
<keyword evidence="4" id="KW-0732">Signal</keyword>
<evidence type="ECO:0000259" key="6">
    <source>
        <dbReference type="PROSITE" id="PS51767"/>
    </source>
</evidence>
<organism evidence="7">
    <name type="scientific">Sesamum calycinum</name>
    <dbReference type="NCBI Taxonomy" id="2727403"/>
    <lineage>
        <taxon>Eukaryota</taxon>
        <taxon>Viridiplantae</taxon>
        <taxon>Streptophyta</taxon>
        <taxon>Embryophyta</taxon>
        <taxon>Tracheophyta</taxon>
        <taxon>Spermatophyta</taxon>
        <taxon>Magnoliopsida</taxon>
        <taxon>eudicotyledons</taxon>
        <taxon>Gunneridae</taxon>
        <taxon>Pentapetalae</taxon>
        <taxon>asterids</taxon>
        <taxon>lamiids</taxon>
        <taxon>Lamiales</taxon>
        <taxon>Pedaliaceae</taxon>
        <taxon>Sesamum</taxon>
    </lineage>
</organism>
<evidence type="ECO:0000256" key="2">
    <source>
        <dbReference type="ARBA" id="ARBA00007447"/>
    </source>
</evidence>
<dbReference type="GO" id="GO:0004190">
    <property type="term" value="F:aspartic-type endopeptidase activity"/>
    <property type="evidence" value="ECO:0007669"/>
    <property type="project" value="InterPro"/>
</dbReference>
<dbReference type="PANTHER" id="PTHR47965">
    <property type="entry name" value="ASPARTYL PROTEASE-RELATED"/>
    <property type="match status" value="1"/>
</dbReference>
<gene>
    <name evidence="7" type="ORF">Scaly_0774500</name>
</gene>
<dbReference type="Pfam" id="PF14541">
    <property type="entry name" value="TAXi_C"/>
    <property type="match status" value="1"/>
</dbReference>
<reference evidence="7" key="2">
    <citation type="journal article" date="2024" name="Plant">
        <title>Genomic evolution and insights into agronomic trait innovations of Sesamum species.</title>
        <authorList>
            <person name="Miao H."/>
            <person name="Wang L."/>
            <person name="Qu L."/>
            <person name="Liu H."/>
            <person name="Sun Y."/>
            <person name="Le M."/>
            <person name="Wang Q."/>
            <person name="Wei S."/>
            <person name="Zheng Y."/>
            <person name="Lin W."/>
            <person name="Duan Y."/>
            <person name="Cao H."/>
            <person name="Xiong S."/>
            <person name="Wang X."/>
            <person name="Wei L."/>
            <person name="Li C."/>
            <person name="Ma Q."/>
            <person name="Ju M."/>
            <person name="Zhao R."/>
            <person name="Li G."/>
            <person name="Mu C."/>
            <person name="Tian Q."/>
            <person name="Mei H."/>
            <person name="Zhang T."/>
            <person name="Gao T."/>
            <person name="Zhang H."/>
        </authorList>
    </citation>
    <scope>NUCLEOTIDE SEQUENCE</scope>
    <source>
        <strain evidence="7">KEN8</strain>
    </source>
</reference>
<dbReference type="EMBL" id="JACGWM010000004">
    <property type="protein sequence ID" value="KAL0376569.1"/>
    <property type="molecule type" value="Genomic_DNA"/>
</dbReference>
<dbReference type="InterPro" id="IPR032799">
    <property type="entry name" value="TAXi_C"/>
</dbReference>
<dbReference type="FunFam" id="2.40.70.10:FF:000041">
    <property type="entry name" value="Basic 7S globulin"/>
    <property type="match status" value="1"/>
</dbReference>
<feature type="domain" description="Peptidase A1" evidence="6">
    <location>
        <begin position="124"/>
        <end position="463"/>
    </location>
</feature>
<dbReference type="InterPro" id="IPR032861">
    <property type="entry name" value="TAXi_N"/>
</dbReference>
<comment type="similarity">
    <text evidence="2">Belongs to the peptidase A1 family.</text>
</comment>
<dbReference type="PROSITE" id="PS51767">
    <property type="entry name" value="PEPTIDASE_A1"/>
    <property type="match status" value="1"/>
</dbReference>
<comment type="subcellular location">
    <subcellularLocation>
        <location evidence="1">Secreted</location>
        <location evidence="1">Extracellular space</location>
    </subcellularLocation>
</comment>
<comment type="caution">
    <text evidence="7">The sequence shown here is derived from an EMBL/GenBank/DDBJ whole genome shotgun (WGS) entry which is preliminary data.</text>
</comment>
<proteinExistence type="inferred from homology"/>
<keyword evidence="3" id="KW-0964">Secreted</keyword>
<feature type="compositionally biased region" description="Basic and acidic residues" evidence="5">
    <location>
        <begin position="16"/>
        <end position="44"/>
    </location>
</feature>
<accession>A0AAW2R998</accession>
<feature type="region of interest" description="Disordered" evidence="5">
    <location>
        <begin position="1"/>
        <end position="51"/>
    </location>
</feature>
<dbReference type="InterPro" id="IPR033121">
    <property type="entry name" value="PEPTIDASE_A1"/>
</dbReference>
<dbReference type="GO" id="GO:0006508">
    <property type="term" value="P:proteolysis"/>
    <property type="evidence" value="ECO:0007669"/>
    <property type="project" value="InterPro"/>
</dbReference>
<name>A0AAW2R998_9LAMI</name>
<evidence type="ECO:0000256" key="4">
    <source>
        <dbReference type="ARBA" id="ARBA00022729"/>
    </source>
</evidence>